<protein>
    <submittedName>
        <fullName evidence="2">DUF2293 domain-containing protein</fullName>
    </submittedName>
</protein>
<name>A0A643F4H7_9HYPH</name>
<gene>
    <name evidence="2" type="ORF">F7Q93_01040</name>
</gene>
<comment type="caution">
    <text evidence="2">The sequence shown here is derived from an EMBL/GenBank/DDBJ whole genome shotgun (WGS) entry which is preliminary data.</text>
</comment>
<evidence type="ECO:0000313" key="2">
    <source>
        <dbReference type="EMBL" id="KAB0573116.1"/>
    </source>
</evidence>
<organism evidence="2">
    <name type="scientific">Brucella pituitosa</name>
    <dbReference type="NCBI Taxonomy" id="571256"/>
    <lineage>
        <taxon>Bacteria</taxon>
        <taxon>Pseudomonadati</taxon>
        <taxon>Pseudomonadota</taxon>
        <taxon>Alphaproteobacteria</taxon>
        <taxon>Hyphomicrobiales</taxon>
        <taxon>Brucellaceae</taxon>
        <taxon>Brucella/Ochrobactrum group</taxon>
        <taxon>Brucella</taxon>
    </lineage>
</organism>
<dbReference type="Pfam" id="PF10056">
    <property type="entry name" value="DUF2293"/>
    <property type="match status" value="1"/>
</dbReference>
<feature type="domain" description="DUF2293" evidence="1">
    <location>
        <begin position="12"/>
        <end position="88"/>
    </location>
</feature>
<dbReference type="AlphaFoldDB" id="A0A643F4H7"/>
<evidence type="ECO:0000259" key="1">
    <source>
        <dbReference type="Pfam" id="PF10056"/>
    </source>
</evidence>
<dbReference type="EMBL" id="VZPE01000001">
    <property type="protein sequence ID" value="KAB0573116.1"/>
    <property type="molecule type" value="Genomic_DNA"/>
</dbReference>
<proteinExistence type="predicted"/>
<accession>A0A643F4H7</accession>
<dbReference type="RefSeq" id="WP_128093237.1">
    <property type="nucleotide sequence ID" value="NZ_JBHEEN010000002.1"/>
</dbReference>
<sequence length="94" mass="11054">MFFTFEIVARHIRKKHPCCPDFAVEHISRIISERQWEGVKLGRAVGITMDGILRHQMTEYETLLLHGLDREEARRRIQPKVNAMLKVWAKRSAV</sequence>
<reference evidence="2" key="1">
    <citation type="submission" date="2019-09" db="EMBL/GenBank/DDBJ databases">
        <title>Draft genome sequences of 48 bacterial type strains from the CCUG.</title>
        <authorList>
            <person name="Tunovic T."/>
            <person name="Pineiro-Iglesias B."/>
            <person name="Unosson C."/>
            <person name="Inganas E."/>
            <person name="Ohlen M."/>
            <person name="Cardew S."/>
            <person name="Jensie-Markopoulos S."/>
            <person name="Salva-Serra F."/>
            <person name="Jaen-Luchoro D."/>
            <person name="Karlsson R."/>
            <person name="Svensson-Stadler L."/>
            <person name="Chun J."/>
            <person name="Moore E."/>
        </authorList>
    </citation>
    <scope>NUCLEOTIDE SEQUENCE</scope>
    <source>
        <strain evidence="2">CCUG 50899</strain>
    </source>
</reference>
<dbReference type="InterPro" id="IPR018744">
    <property type="entry name" value="DUF2293"/>
</dbReference>